<comment type="similarity">
    <text evidence="1 3">Belongs to the EXO70 family.</text>
</comment>
<feature type="domain" description="Exocyst complex subunit Exo70 C-terminal" evidence="5">
    <location>
        <begin position="359"/>
        <end position="732"/>
    </location>
</feature>
<dbReference type="Pfam" id="PF20669">
    <property type="entry name" value="Exo70_N"/>
    <property type="match status" value="1"/>
</dbReference>
<evidence type="ECO:0000313" key="6">
    <source>
        <dbReference type="Proteomes" id="UP001652623"/>
    </source>
</evidence>
<gene>
    <name evidence="7" type="primary">LOC107428043</name>
</gene>
<dbReference type="GO" id="GO:0000145">
    <property type="term" value="C:exocyst"/>
    <property type="evidence" value="ECO:0007669"/>
    <property type="project" value="InterPro"/>
</dbReference>
<evidence type="ECO:0000313" key="7">
    <source>
        <dbReference type="RefSeq" id="XP_015893983.3"/>
    </source>
</evidence>
<keyword evidence="3" id="KW-0653">Protein transport</keyword>
<evidence type="ECO:0000256" key="3">
    <source>
        <dbReference type="RuleBase" id="RU365026"/>
    </source>
</evidence>
<dbReference type="InParanoid" id="A0A6P4B642"/>
<dbReference type="InterPro" id="IPR046364">
    <property type="entry name" value="Exo70_C"/>
</dbReference>
<dbReference type="InterPro" id="IPR016159">
    <property type="entry name" value="Cullin_repeat-like_dom_sf"/>
</dbReference>
<dbReference type="GeneID" id="107428043"/>
<accession>A0A6P4B642</accession>
<evidence type="ECO:0000256" key="1">
    <source>
        <dbReference type="ARBA" id="ARBA00006756"/>
    </source>
</evidence>
<dbReference type="Gene3D" id="1.20.1280.170">
    <property type="entry name" value="Exocyst complex component Exo70"/>
    <property type="match status" value="1"/>
</dbReference>
<dbReference type="FunCoup" id="A0A6P4B642">
    <property type="interactions" value="2539"/>
</dbReference>
<feature type="compositionally biased region" description="Basic and acidic residues" evidence="4">
    <location>
        <begin position="521"/>
        <end position="536"/>
    </location>
</feature>
<dbReference type="AlphaFoldDB" id="A0A6P4B642"/>
<dbReference type="KEGG" id="zju:107428043"/>
<dbReference type="GO" id="GO:0015031">
    <property type="term" value="P:protein transport"/>
    <property type="evidence" value="ECO:0007669"/>
    <property type="project" value="UniProtKB-KW"/>
</dbReference>
<dbReference type="PANTHER" id="PTHR12542">
    <property type="entry name" value="EXOCYST COMPLEX PROTEIN EXO70"/>
    <property type="match status" value="1"/>
</dbReference>
<dbReference type="PANTHER" id="PTHR12542:SF93">
    <property type="entry name" value="EXOCYST COMPLEX COMPONENT EXO70C2"/>
    <property type="match status" value="1"/>
</dbReference>
<keyword evidence="6" id="KW-1185">Reference proteome</keyword>
<feature type="compositionally biased region" description="Acidic residues" evidence="4">
    <location>
        <begin position="38"/>
        <end position="47"/>
    </location>
</feature>
<feature type="region of interest" description="Disordered" evidence="4">
    <location>
        <begin position="243"/>
        <end position="292"/>
    </location>
</feature>
<dbReference type="SUPFAM" id="SSF74788">
    <property type="entry name" value="Cullin repeat-like"/>
    <property type="match status" value="1"/>
</dbReference>
<sequence>MGKELPVPEKTTSFIRREEHHPNTGVDSADNPQPPEPIPEDEDGLEPSDDKNDDVKDKEDHDHQEDENKEKNDVGEDHQETKNDDEEKEENKNSNDEETAPADAADQVVVDEEEDPLITLHKVNEEIDRFVSSSSSSSFHDGPDDPDENAVKTEVVPEFVGMFLDLVEDKAAKHDSIEGRVKWNQLPENGSLFLQTVDRLSKLNKTLCHMKLEEETRSSLINRVGSIQQRAMAYLEEEFRSLMEESKTDHHHHDSDPSGGDNNNNSKDRCQLSASESETTGGDEEEDDNFPGYSNDVVLNLNGIAKEMISGGYESECLEVYMNARRIAFEESLHRLGFEKHSIDDVHKMHWEHLEREISSWITTFKHCATVHFSSERKLAEAVFVDFPSISALIFSNLFKLVFVDLLSFAEGVSMSKRSTEKLFKTLDMYETLRDMGPKMYELFPEECANELKKETTSTRCRVGEAAIFLFCDLENSIKSDTGKTPVPGGAVHPLSRYTMNYLKYTCEYKDTLEQVFREHSKIERHDSTSRPHNYEGGETTNQNNDGDEKQSPFSAQLLRVMDLLDSNLEAKSKLYKDVALSSIFMMNNGRYILQKIKGSAEIHELMGDTWCRKRSSELRQYHKNYQRETWSKLLQCLNHEGLNVNGKVVKPVLKERFKSFNALFEEIHKTQSTWIVSDEQLQSELRVSISAVVIPAYRSFLGRFSQYLDPGRQTEKYIKFQSEDIETYIDDLFDGNPGMSMARRKQ</sequence>
<protein>
    <recommendedName>
        <fullName evidence="3">Exocyst subunit Exo70 family protein</fullName>
    </recommendedName>
</protein>
<comment type="function">
    <text evidence="3">Component of the exocyst complex.</text>
</comment>
<keyword evidence="3" id="KW-0268">Exocytosis</keyword>
<name>A0A6P4B642_ZIZJJ</name>
<dbReference type="GO" id="GO:0006887">
    <property type="term" value="P:exocytosis"/>
    <property type="evidence" value="ECO:0007669"/>
    <property type="project" value="UniProtKB-KW"/>
</dbReference>
<feature type="region of interest" description="Disordered" evidence="4">
    <location>
        <begin position="1"/>
        <end position="113"/>
    </location>
</feature>
<evidence type="ECO:0000256" key="4">
    <source>
        <dbReference type="SAM" id="MobiDB-lite"/>
    </source>
</evidence>
<dbReference type="Proteomes" id="UP001652623">
    <property type="component" value="Chromosome 9"/>
</dbReference>
<dbReference type="Pfam" id="PF03081">
    <property type="entry name" value="Exo70_C"/>
    <property type="match status" value="1"/>
</dbReference>
<evidence type="ECO:0000256" key="2">
    <source>
        <dbReference type="ARBA" id="ARBA00022448"/>
    </source>
</evidence>
<feature type="region of interest" description="Disordered" evidence="4">
    <location>
        <begin position="521"/>
        <end position="551"/>
    </location>
</feature>
<feature type="compositionally biased region" description="Basic and acidic residues" evidence="4">
    <location>
        <begin position="48"/>
        <end position="82"/>
    </location>
</feature>
<organism evidence="6 7">
    <name type="scientific">Ziziphus jujuba</name>
    <name type="common">Chinese jujube</name>
    <name type="synonym">Ziziphus sativa</name>
    <dbReference type="NCBI Taxonomy" id="326968"/>
    <lineage>
        <taxon>Eukaryota</taxon>
        <taxon>Viridiplantae</taxon>
        <taxon>Streptophyta</taxon>
        <taxon>Embryophyta</taxon>
        <taxon>Tracheophyta</taxon>
        <taxon>Spermatophyta</taxon>
        <taxon>Magnoliopsida</taxon>
        <taxon>eudicotyledons</taxon>
        <taxon>Gunneridae</taxon>
        <taxon>Pentapetalae</taxon>
        <taxon>rosids</taxon>
        <taxon>fabids</taxon>
        <taxon>Rosales</taxon>
        <taxon>Rhamnaceae</taxon>
        <taxon>Paliureae</taxon>
        <taxon>Ziziphus</taxon>
    </lineage>
</organism>
<evidence type="ECO:0000259" key="5">
    <source>
        <dbReference type="Pfam" id="PF03081"/>
    </source>
</evidence>
<dbReference type="GO" id="GO:0005546">
    <property type="term" value="F:phosphatidylinositol-4,5-bisphosphate binding"/>
    <property type="evidence" value="ECO:0007669"/>
    <property type="project" value="InterPro"/>
</dbReference>
<proteinExistence type="inferred from homology"/>
<keyword evidence="2 3" id="KW-0813">Transport</keyword>
<reference evidence="7" key="1">
    <citation type="submission" date="2025-08" db="UniProtKB">
        <authorList>
            <consortium name="RefSeq"/>
        </authorList>
    </citation>
    <scope>IDENTIFICATION</scope>
    <source>
        <tissue evidence="7">Seedling</tissue>
    </source>
</reference>
<dbReference type="InterPro" id="IPR004140">
    <property type="entry name" value="Exo70"/>
</dbReference>
<dbReference type="RefSeq" id="XP_015893983.3">
    <property type="nucleotide sequence ID" value="XM_016038497.4"/>
</dbReference>
<feature type="compositionally biased region" description="Basic and acidic residues" evidence="4">
    <location>
        <begin position="243"/>
        <end position="256"/>
    </location>
</feature>